<feature type="domain" description="Phosphatidic acid phosphatase type 2/haloperoxidase" evidence="7">
    <location>
        <begin position="110"/>
        <end position="255"/>
    </location>
</feature>
<dbReference type="KEGG" id="spaa:SPAPADRAFT_143676"/>
<feature type="transmembrane region" description="Helical" evidence="6">
    <location>
        <begin position="20"/>
        <end position="46"/>
    </location>
</feature>
<evidence type="ECO:0000256" key="4">
    <source>
        <dbReference type="ARBA" id="ARBA00022989"/>
    </source>
</evidence>
<dbReference type="GO" id="GO:0006644">
    <property type="term" value="P:phospholipid metabolic process"/>
    <property type="evidence" value="ECO:0007669"/>
    <property type="project" value="InterPro"/>
</dbReference>
<dbReference type="GeneID" id="18870563"/>
<dbReference type="Gene3D" id="1.20.144.10">
    <property type="entry name" value="Phosphatidic acid phosphatase type 2/haloperoxidase"/>
    <property type="match status" value="1"/>
</dbReference>
<dbReference type="InterPro" id="IPR043216">
    <property type="entry name" value="PAP-like"/>
</dbReference>
<evidence type="ECO:0000259" key="7">
    <source>
        <dbReference type="SMART" id="SM00014"/>
    </source>
</evidence>
<dbReference type="PANTHER" id="PTHR10165">
    <property type="entry name" value="LIPID PHOSPHATE PHOSPHATASE"/>
    <property type="match status" value="1"/>
</dbReference>
<dbReference type="HOGENOM" id="CLU_065408_0_0_1"/>
<dbReference type="GO" id="GO:0016020">
    <property type="term" value="C:membrane"/>
    <property type="evidence" value="ECO:0007669"/>
    <property type="project" value="UniProtKB-SubCell"/>
</dbReference>
<dbReference type="SMART" id="SM00014">
    <property type="entry name" value="acidPPc"/>
    <property type="match status" value="1"/>
</dbReference>
<evidence type="ECO:0000256" key="6">
    <source>
        <dbReference type="SAM" id="Phobius"/>
    </source>
</evidence>
<dbReference type="GO" id="GO:0008195">
    <property type="term" value="F:phosphatidate phosphatase activity"/>
    <property type="evidence" value="ECO:0007669"/>
    <property type="project" value="TreeGrafter"/>
</dbReference>
<keyword evidence="3 6" id="KW-0812">Transmembrane</keyword>
<proteinExistence type="inferred from homology"/>
<evidence type="ECO:0000256" key="1">
    <source>
        <dbReference type="ARBA" id="ARBA00004141"/>
    </source>
</evidence>
<dbReference type="InterPro" id="IPR036938">
    <property type="entry name" value="PAP2/HPO_sf"/>
</dbReference>
<dbReference type="RefSeq" id="XP_007377224.1">
    <property type="nucleotide sequence ID" value="XM_007377162.1"/>
</dbReference>
<dbReference type="PANTHER" id="PTHR10165:SF192">
    <property type="entry name" value="PHOSPHATIDIC ACID PHOSPHATASE TYPE 2_HALOPEROXIDASE DOMAIN-CONTAINING PROTEIN"/>
    <property type="match status" value="1"/>
</dbReference>
<sequence length="352" mass="39910">MHLFTRDWPIKLRTITLSGLTVLSYTFDILFYSTLFTLSAALGTIIPPRFHEFSLFDISLRYTYRTEAESAVPIPLLVFISGGIPIIQFIFFAIFQPRLSISRRLWDLMSGFMCLLGAMATQLLATCILKNICGLPRPDMIDRCEPMFQNIPVTQLSNVAICTQPNWNLVQEGFRSFPSGHSSAVFCGMTITSLNIASRLQTFDSRNNSFKVFLTILPIFLAMFVACTRVSDNRHFLRDVIGGSLIGTYVGSLFYWQYFPSIYNLSNNGRAYPPRRIGVHPFFNNIGGFWKIPDRLKGAFEQRVLNGPEGEAHLEKLQNGYLNQTVAPTTIQDNITLVNRLNEVLPEDIAEY</sequence>
<keyword evidence="5 6" id="KW-0472">Membrane</keyword>
<evidence type="ECO:0000256" key="2">
    <source>
        <dbReference type="ARBA" id="ARBA00008816"/>
    </source>
</evidence>
<keyword evidence="9" id="KW-1185">Reference proteome</keyword>
<dbReference type="AlphaFoldDB" id="G3AUG7"/>
<gene>
    <name evidence="8" type="ORF">SPAPADRAFT_143676</name>
</gene>
<dbReference type="eggNOG" id="KOG3030">
    <property type="taxonomic scope" value="Eukaryota"/>
</dbReference>
<dbReference type="STRING" id="619300.G3AUG7"/>
<evidence type="ECO:0000313" key="9">
    <source>
        <dbReference type="Proteomes" id="UP000000709"/>
    </source>
</evidence>
<name>G3AUG7_SPAPN</name>
<keyword evidence="4 6" id="KW-1133">Transmembrane helix</keyword>
<dbReference type="OMA" id="WYHAPAG"/>
<evidence type="ECO:0000256" key="3">
    <source>
        <dbReference type="ARBA" id="ARBA00022692"/>
    </source>
</evidence>
<accession>G3AUG7</accession>
<feature type="transmembrane region" description="Helical" evidence="6">
    <location>
        <begin position="210"/>
        <end position="228"/>
    </location>
</feature>
<evidence type="ECO:0000313" key="8">
    <source>
        <dbReference type="EMBL" id="EGW30253.1"/>
    </source>
</evidence>
<dbReference type="CDD" id="cd03390">
    <property type="entry name" value="PAP2_containing_1_like"/>
    <property type="match status" value="1"/>
</dbReference>
<dbReference type="Proteomes" id="UP000000709">
    <property type="component" value="Unassembled WGS sequence"/>
</dbReference>
<dbReference type="Pfam" id="PF01569">
    <property type="entry name" value="PAP2"/>
    <property type="match status" value="1"/>
</dbReference>
<dbReference type="InParanoid" id="G3AUG7"/>
<dbReference type="InterPro" id="IPR000326">
    <property type="entry name" value="PAP2/HPO"/>
</dbReference>
<organism evidence="9">
    <name type="scientific">Spathaspora passalidarum (strain NRRL Y-27907 / 11-Y1)</name>
    <dbReference type="NCBI Taxonomy" id="619300"/>
    <lineage>
        <taxon>Eukaryota</taxon>
        <taxon>Fungi</taxon>
        <taxon>Dikarya</taxon>
        <taxon>Ascomycota</taxon>
        <taxon>Saccharomycotina</taxon>
        <taxon>Pichiomycetes</taxon>
        <taxon>Debaryomycetaceae</taxon>
        <taxon>Spathaspora</taxon>
    </lineage>
</organism>
<dbReference type="OrthoDB" id="8907274at2759"/>
<feature type="transmembrane region" description="Helical" evidence="6">
    <location>
        <begin position="240"/>
        <end position="258"/>
    </location>
</feature>
<dbReference type="GO" id="GO:0046839">
    <property type="term" value="P:phospholipid dephosphorylation"/>
    <property type="evidence" value="ECO:0007669"/>
    <property type="project" value="TreeGrafter"/>
</dbReference>
<comment type="subcellular location">
    <subcellularLocation>
        <location evidence="1">Membrane</location>
        <topology evidence="1">Multi-pass membrane protein</topology>
    </subcellularLocation>
</comment>
<reference evidence="8 9" key="1">
    <citation type="journal article" date="2011" name="Proc. Natl. Acad. Sci. U.S.A.">
        <title>Comparative genomics of xylose-fermenting fungi for enhanced biofuel production.</title>
        <authorList>
            <person name="Wohlbach D.J."/>
            <person name="Kuo A."/>
            <person name="Sato T.K."/>
            <person name="Potts K.M."/>
            <person name="Salamov A.A."/>
            <person name="LaButti K.M."/>
            <person name="Sun H."/>
            <person name="Clum A."/>
            <person name="Pangilinan J.L."/>
            <person name="Lindquist E.A."/>
            <person name="Lucas S."/>
            <person name="Lapidus A."/>
            <person name="Jin M."/>
            <person name="Gunawan C."/>
            <person name="Balan V."/>
            <person name="Dale B.E."/>
            <person name="Jeffries T.W."/>
            <person name="Zinkel R."/>
            <person name="Barry K.W."/>
            <person name="Grigoriev I.V."/>
            <person name="Gasch A.P."/>
        </authorList>
    </citation>
    <scope>NUCLEOTIDE SEQUENCE [LARGE SCALE GENOMIC DNA]</scope>
    <source>
        <strain evidence="9">NRRL Y-27907 / 11-Y1</strain>
    </source>
</reference>
<dbReference type="SUPFAM" id="SSF48317">
    <property type="entry name" value="Acid phosphatase/Vanadium-dependent haloperoxidase"/>
    <property type="match status" value="1"/>
</dbReference>
<feature type="transmembrane region" description="Helical" evidence="6">
    <location>
        <begin position="74"/>
        <end position="95"/>
    </location>
</feature>
<dbReference type="EMBL" id="GL996505">
    <property type="protein sequence ID" value="EGW30253.1"/>
    <property type="molecule type" value="Genomic_DNA"/>
</dbReference>
<comment type="similarity">
    <text evidence="2">Belongs to the PA-phosphatase related phosphoesterase family.</text>
</comment>
<evidence type="ECO:0000256" key="5">
    <source>
        <dbReference type="ARBA" id="ARBA00023136"/>
    </source>
</evidence>
<protein>
    <recommendedName>
        <fullName evidence="7">Phosphatidic acid phosphatase type 2/haloperoxidase domain-containing protein</fullName>
    </recommendedName>
</protein>